<gene>
    <name evidence="13" type="ORF">CWB73_09900</name>
</gene>
<evidence type="ECO:0000256" key="6">
    <source>
        <dbReference type="ARBA" id="ARBA00022801"/>
    </source>
</evidence>
<dbReference type="InterPro" id="IPR029058">
    <property type="entry name" value="AB_hydrolase_fold"/>
</dbReference>
<evidence type="ECO:0000256" key="4">
    <source>
        <dbReference type="ARBA" id="ARBA00022651"/>
    </source>
</evidence>
<dbReference type="GO" id="GO:0045493">
    <property type="term" value="P:xylan catabolic process"/>
    <property type="evidence" value="ECO:0007669"/>
    <property type="project" value="UniProtKB-KW"/>
</dbReference>
<evidence type="ECO:0000256" key="7">
    <source>
        <dbReference type="ARBA" id="ARBA00023277"/>
    </source>
</evidence>
<reference evidence="14" key="2">
    <citation type="submission" date="2019-06" db="EMBL/GenBank/DDBJ databases">
        <title>Co-occurence of chitin degradation, pigmentation and bioactivity in marine Pseudoalteromonas.</title>
        <authorList>
            <person name="Sonnenschein E.C."/>
            <person name="Bech P.K."/>
        </authorList>
    </citation>
    <scope>NUCLEOTIDE SEQUENCE [LARGE SCALE GENOMIC DNA]</scope>
    <source>
        <strain evidence="14">S1189</strain>
    </source>
</reference>
<dbReference type="AlphaFoldDB" id="A0A5S3YTJ8"/>
<accession>A0A5S3YTJ8</accession>
<comment type="caution">
    <text evidence="13">The sequence shown here is derived from an EMBL/GenBank/DDBJ whole genome shotgun (WGS) entry which is preliminary data.</text>
</comment>
<dbReference type="GO" id="GO:0005576">
    <property type="term" value="C:extracellular region"/>
    <property type="evidence" value="ECO:0007669"/>
    <property type="project" value="UniProtKB-SubCell"/>
</dbReference>
<feature type="chain" id="PRO_5024458145" description="Phospholipase/carboxylesterase/thioesterase domain-containing protein" evidence="11">
    <location>
        <begin position="23"/>
        <end position="303"/>
    </location>
</feature>
<name>A0A5S3YTJ8_9GAMM</name>
<keyword evidence="5 11" id="KW-0732">Signal</keyword>
<dbReference type="EMBL" id="PNCM01000020">
    <property type="protein sequence ID" value="TMP80725.1"/>
    <property type="molecule type" value="Genomic_DNA"/>
</dbReference>
<feature type="signal peptide" evidence="11">
    <location>
        <begin position="1"/>
        <end position="22"/>
    </location>
</feature>
<evidence type="ECO:0000256" key="5">
    <source>
        <dbReference type="ARBA" id="ARBA00022729"/>
    </source>
</evidence>
<protein>
    <recommendedName>
        <fullName evidence="12">Phospholipase/carboxylesterase/thioesterase domain-containing protein</fullName>
    </recommendedName>
</protein>
<keyword evidence="3" id="KW-0964">Secreted</keyword>
<keyword evidence="4" id="KW-0858">Xylan degradation</keyword>
<dbReference type="GO" id="GO:0030600">
    <property type="term" value="F:feruloyl esterase activity"/>
    <property type="evidence" value="ECO:0007669"/>
    <property type="project" value="InterPro"/>
</dbReference>
<evidence type="ECO:0000259" key="12">
    <source>
        <dbReference type="Pfam" id="PF02230"/>
    </source>
</evidence>
<sequence>MKLNNKSIFLALSLVPFLSACGGGGGSSSSNDSDSTKISTGNSQTSETKTCLGFSVIEGSECIETEGRKAFLSNVGSPKGLAILLHGSPGSPEKVSNIFGMQTLNSDYNFSTLVLKGSDPFWGWNSEVTEENQDNEEVSYITELIDSIVNDKNIPSNQVVVMGYSAGGFMAYKLACQIPDKLAGIVSIAGQLRGSIRYCTNSTPLTIHHMHNPQDAEVPVEGGRGISSLDSTLAHFMNVNGCSGQVSEASVEGVTISDNKATEISYLDCQNTIKYTKLHNTPHESSYKGEKVLQQLQYMIGQE</sequence>
<evidence type="ECO:0000256" key="2">
    <source>
        <dbReference type="ARBA" id="ARBA00010278"/>
    </source>
</evidence>
<dbReference type="InterPro" id="IPR043595">
    <property type="entry name" value="FaeB/C/D"/>
</dbReference>
<feature type="region of interest" description="Disordered" evidence="10">
    <location>
        <begin position="26"/>
        <end position="46"/>
    </location>
</feature>
<dbReference type="Proteomes" id="UP000307362">
    <property type="component" value="Unassembled WGS sequence"/>
</dbReference>
<comment type="similarity">
    <text evidence="2">Belongs to the faeC family.</text>
</comment>
<feature type="domain" description="Phospholipase/carboxylesterase/thioesterase" evidence="12">
    <location>
        <begin position="105"/>
        <end position="225"/>
    </location>
</feature>
<evidence type="ECO:0000256" key="11">
    <source>
        <dbReference type="SAM" id="SignalP"/>
    </source>
</evidence>
<dbReference type="PROSITE" id="PS51257">
    <property type="entry name" value="PROKAR_LIPOPROTEIN"/>
    <property type="match status" value="1"/>
</dbReference>
<keyword evidence="8" id="KW-0624">Polysaccharide degradation</keyword>
<keyword evidence="7" id="KW-0119">Carbohydrate metabolism</keyword>
<dbReference type="SUPFAM" id="SSF53474">
    <property type="entry name" value="alpha/beta-Hydrolases"/>
    <property type="match status" value="1"/>
</dbReference>
<dbReference type="PANTHER" id="PTHR38050:SF1">
    <property type="entry name" value="FERULOYL ESTERASE C"/>
    <property type="match status" value="1"/>
</dbReference>
<organism evidence="13 14">
    <name type="scientific">Pseudoalteromonas phenolica</name>
    <dbReference type="NCBI Taxonomy" id="161398"/>
    <lineage>
        <taxon>Bacteria</taxon>
        <taxon>Pseudomonadati</taxon>
        <taxon>Pseudomonadota</taxon>
        <taxon>Gammaproteobacteria</taxon>
        <taxon>Alteromonadales</taxon>
        <taxon>Pseudoalteromonadaceae</taxon>
        <taxon>Pseudoalteromonas</taxon>
    </lineage>
</organism>
<keyword evidence="6" id="KW-0378">Hydrolase</keyword>
<proteinExistence type="inferred from homology"/>
<dbReference type="RefSeq" id="WP_138567464.1">
    <property type="nucleotide sequence ID" value="NZ_PNCM01000020.1"/>
</dbReference>
<dbReference type="PANTHER" id="PTHR38050">
    <property type="match status" value="1"/>
</dbReference>
<evidence type="ECO:0000256" key="8">
    <source>
        <dbReference type="ARBA" id="ARBA00023326"/>
    </source>
</evidence>
<evidence type="ECO:0000313" key="13">
    <source>
        <dbReference type="EMBL" id="TMP80725.1"/>
    </source>
</evidence>
<evidence type="ECO:0000256" key="9">
    <source>
        <dbReference type="ARBA" id="ARBA00025250"/>
    </source>
</evidence>
<dbReference type="OrthoDB" id="5291933at2"/>
<reference evidence="13 14" key="1">
    <citation type="submission" date="2017-12" db="EMBL/GenBank/DDBJ databases">
        <authorList>
            <person name="Paulsen S."/>
            <person name="Gram L.K."/>
        </authorList>
    </citation>
    <scope>NUCLEOTIDE SEQUENCE [LARGE SCALE GENOMIC DNA]</scope>
    <source>
        <strain evidence="13 14">S1189</strain>
    </source>
</reference>
<feature type="compositionally biased region" description="Polar residues" evidence="10">
    <location>
        <begin position="36"/>
        <end position="46"/>
    </location>
</feature>
<evidence type="ECO:0000256" key="3">
    <source>
        <dbReference type="ARBA" id="ARBA00022525"/>
    </source>
</evidence>
<evidence type="ECO:0000256" key="1">
    <source>
        <dbReference type="ARBA" id="ARBA00004613"/>
    </source>
</evidence>
<dbReference type="Pfam" id="PF02230">
    <property type="entry name" value="Abhydrolase_2"/>
    <property type="match status" value="1"/>
</dbReference>
<dbReference type="Gene3D" id="3.40.50.1820">
    <property type="entry name" value="alpha/beta hydrolase"/>
    <property type="match status" value="1"/>
</dbReference>
<comment type="function">
    <text evidence="9">Involved in degradation of plant cell walls. Hydrolyzes the feruloyl-arabinose ester bond in arabinoxylans, and the feruloyl-galactose ester bond in pectin. Active against paranitrophenyl-acetate, methyl ferulate and wheat arabinoxylan.</text>
</comment>
<comment type="subcellular location">
    <subcellularLocation>
        <location evidence="1">Secreted</location>
    </subcellularLocation>
</comment>
<evidence type="ECO:0000256" key="10">
    <source>
        <dbReference type="SAM" id="MobiDB-lite"/>
    </source>
</evidence>
<dbReference type="InterPro" id="IPR003140">
    <property type="entry name" value="PLipase/COase/thioEstase"/>
</dbReference>
<evidence type="ECO:0000313" key="14">
    <source>
        <dbReference type="Proteomes" id="UP000307362"/>
    </source>
</evidence>